<reference evidence="1" key="1">
    <citation type="submission" date="2022-04" db="EMBL/GenBank/DDBJ databases">
        <title>Jade perch genome.</title>
        <authorList>
            <person name="Chao B."/>
        </authorList>
    </citation>
    <scope>NUCLEOTIDE SEQUENCE</scope>
    <source>
        <strain evidence="1">CB-2022</strain>
    </source>
</reference>
<dbReference type="EMBL" id="CM041546">
    <property type="protein sequence ID" value="KAI3360461.1"/>
    <property type="molecule type" value="Genomic_DNA"/>
</dbReference>
<dbReference type="Proteomes" id="UP000831701">
    <property type="component" value="Chromosome 16"/>
</dbReference>
<sequence>MPQLTQLRKVGLLLYKMQEWIIKREEPRLGSTPLAMLAATCNKIGSPSPSPSTISDNSSTYGKGFHPWKRAAASSCSLGSGLSGFGVSRNGSGISDSFGSNGSSGSSAFSLTSGTSSGSHFGNDYSVFQASVSSSSQESSHQPVFISKVHTSVDSLQGIYPRMSVAHPYESWFKSSHPGIPTGEVGTTGASAWWDVGAGWIDVQNPNGAALQTSLHSGGLQTSLHSPLGGYNSDYSSLSHSAFSTSPSPHLLTTGQHLMDGFKPVLSSYPDTSPSPLAGAGGTMLSGGPPASLAGSPRSSARRYSGRATCDCPNCQEAERLGPAGASLRRKGLHSCHIPPGCGKVYGKTSHLKAHLRWHTGERPFVCNWLFCGKRFTRSDELQRHLRTHTGEKRFACPVCNKRFMRSDHLSKHVKTHSAGGSAGSGSGGSGGKRGSDTDSEHSAPGSPPCHSPDLLHPPESTQGAFIRANVWYLFDSEAKLQPSHADDENMAAGRAMSFRRVGSLMRSKSEGTLIDLDDSAPTSDNLNGRQVARISQNSEWPLLQPEVVLSSQSKNPFWNKLSGSNPFLDDIVHGSTDKHISNTSDVKQEAKKHLDNDDAISTSSDEGNVGNFLENKHKVSNRSGRWRSASDILDDLERKVPKRENSFKPPQPVLNPDFEWLKNDREAYKMAWLSHRQLTRSCLDLNRMSQSPGWAQTQATNFQVICKIGHSGGSVQLPDSEISLHIPEGHVPPGEVQEVTLKAVLDPPPGLNNNYMTTMSLLLEVVLSNINTKECISLDIKLSGEVKSDPLSQVMTTVVGLVSNKREGPYVKVSDCYIYKNMMQMKLQELKTHFYVIAVAEASAIQPPATSVWDYLDRQITVAVYGPRYIHPSFKVVIVVCCHEDVPTKLPFSVICRGNKNLPPLVLQLWGKHGLKPGKVNDLHVGISLKDSMFKIKPEDNLKEVRQSQLKIGAVLHLPVALSCASNTEMTPFKLDLQVKESNAATVAHFQVPSPPAAPIRSEKRASRQIEKRIEMPRSSPIPEESVPHFPKFKDRPVNLQWYGVALKSVLRQPRVDYLLEYFKGDTVALLSRETVRSVGNSKVKEWYIAFLRGRTGLVHCKNVKLITRDQVIDFTGIQITTEVLLDNMTLPFKKLTYMYSAIQTLVTEHIISWRGLADALGYSSPLLDTIARRGAETEADKVACVLEKLKEDCHAEKTRRKFLHELMVGLLKVDSVNLVAQLIQNTVILSTAVELGIRWRELAEKTGKLSSAQIAGYEAPHRGKNGEVGPQSMWKPAYDFLYSWSLRYGDSYRDMIQDLHLVLDKMKNPATRQWRQLTGKHSPWIAFQEASQTDVALYQDNGQALPSDLLQLTLYQETF</sequence>
<evidence type="ECO:0000313" key="1">
    <source>
        <dbReference type="EMBL" id="KAI3360461.1"/>
    </source>
</evidence>
<gene>
    <name evidence="1" type="ORF">L3Q82_002356</name>
</gene>
<name>A0ACB8VXX9_9TELE</name>
<comment type="caution">
    <text evidence="1">The sequence shown here is derived from an EMBL/GenBank/DDBJ whole genome shotgun (WGS) entry which is preliminary data.</text>
</comment>
<accession>A0ACB8VXX9</accession>
<protein>
    <submittedName>
        <fullName evidence="1">Uncharacterized protein</fullName>
    </submittedName>
</protein>
<proteinExistence type="predicted"/>
<organism evidence="1 2">
    <name type="scientific">Scortum barcoo</name>
    <name type="common">barcoo grunter</name>
    <dbReference type="NCBI Taxonomy" id="214431"/>
    <lineage>
        <taxon>Eukaryota</taxon>
        <taxon>Metazoa</taxon>
        <taxon>Chordata</taxon>
        <taxon>Craniata</taxon>
        <taxon>Vertebrata</taxon>
        <taxon>Euteleostomi</taxon>
        <taxon>Actinopterygii</taxon>
        <taxon>Neopterygii</taxon>
        <taxon>Teleostei</taxon>
        <taxon>Neoteleostei</taxon>
        <taxon>Acanthomorphata</taxon>
        <taxon>Eupercaria</taxon>
        <taxon>Centrarchiformes</taxon>
        <taxon>Terapontoidei</taxon>
        <taxon>Terapontidae</taxon>
        <taxon>Scortum</taxon>
    </lineage>
</organism>
<keyword evidence="2" id="KW-1185">Reference proteome</keyword>
<evidence type="ECO:0000313" key="2">
    <source>
        <dbReference type="Proteomes" id="UP000831701"/>
    </source>
</evidence>